<evidence type="ECO:0000256" key="7">
    <source>
        <dbReference type="SAM" id="Phobius"/>
    </source>
</evidence>
<evidence type="ECO:0000256" key="5">
    <source>
        <dbReference type="ARBA" id="ARBA00022989"/>
    </source>
</evidence>
<feature type="domain" description="VTT" evidence="8">
    <location>
        <begin position="30"/>
        <end position="156"/>
    </location>
</feature>
<dbReference type="EMBL" id="BMOY01000004">
    <property type="protein sequence ID" value="GGI97585.1"/>
    <property type="molecule type" value="Genomic_DNA"/>
</dbReference>
<evidence type="ECO:0000313" key="10">
    <source>
        <dbReference type="Proteomes" id="UP000637695"/>
    </source>
</evidence>
<evidence type="ECO:0000313" key="9">
    <source>
        <dbReference type="EMBL" id="GGI97585.1"/>
    </source>
</evidence>
<keyword evidence="3" id="KW-1003">Cell membrane</keyword>
<protein>
    <submittedName>
        <fullName evidence="9">Alkaline phosphatase</fullName>
    </submittedName>
</protein>
<keyword evidence="6 7" id="KW-0472">Membrane</keyword>
<dbReference type="PANTHER" id="PTHR42709">
    <property type="entry name" value="ALKALINE PHOSPHATASE LIKE PROTEIN"/>
    <property type="match status" value="1"/>
</dbReference>
<evidence type="ECO:0000256" key="6">
    <source>
        <dbReference type="ARBA" id="ARBA00023136"/>
    </source>
</evidence>
<comment type="subcellular location">
    <subcellularLocation>
        <location evidence="1">Cell membrane</location>
        <topology evidence="1">Multi-pass membrane protein</topology>
    </subcellularLocation>
</comment>
<feature type="transmembrane region" description="Helical" evidence="7">
    <location>
        <begin position="136"/>
        <end position="156"/>
    </location>
</feature>
<keyword evidence="4 7" id="KW-0812">Transmembrane</keyword>
<feature type="transmembrane region" description="Helical" evidence="7">
    <location>
        <begin position="52"/>
        <end position="75"/>
    </location>
</feature>
<keyword evidence="5 7" id="KW-1133">Transmembrane helix</keyword>
<dbReference type="RefSeq" id="WP_229776245.1">
    <property type="nucleotide sequence ID" value="NZ_BMOY01000004.1"/>
</dbReference>
<reference evidence="9" key="2">
    <citation type="submission" date="2020-09" db="EMBL/GenBank/DDBJ databases">
        <authorList>
            <person name="Sun Q."/>
            <person name="Ohkuma M."/>
        </authorList>
    </citation>
    <scope>NUCLEOTIDE SEQUENCE</scope>
    <source>
        <strain evidence="9">JCM 18487</strain>
    </source>
</reference>
<organism evidence="9 10">
    <name type="scientific">Alicyclobacillus cellulosilyticus</name>
    <dbReference type="NCBI Taxonomy" id="1003997"/>
    <lineage>
        <taxon>Bacteria</taxon>
        <taxon>Bacillati</taxon>
        <taxon>Bacillota</taxon>
        <taxon>Bacilli</taxon>
        <taxon>Bacillales</taxon>
        <taxon>Alicyclobacillaceae</taxon>
        <taxon>Alicyclobacillus</taxon>
    </lineage>
</organism>
<name>A0A917K2H9_9BACL</name>
<feature type="transmembrane region" description="Helical" evidence="7">
    <location>
        <begin position="168"/>
        <end position="189"/>
    </location>
</feature>
<evidence type="ECO:0000259" key="8">
    <source>
        <dbReference type="Pfam" id="PF09335"/>
    </source>
</evidence>
<keyword evidence="10" id="KW-1185">Reference proteome</keyword>
<evidence type="ECO:0000256" key="4">
    <source>
        <dbReference type="ARBA" id="ARBA00022692"/>
    </source>
</evidence>
<dbReference type="InterPro" id="IPR032816">
    <property type="entry name" value="VTT_dom"/>
</dbReference>
<comment type="caution">
    <text evidence="9">The sequence shown here is derived from an EMBL/GenBank/DDBJ whole genome shotgun (WGS) entry which is preliminary data.</text>
</comment>
<dbReference type="GO" id="GO:0005886">
    <property type="term" value="C:plasma membrane"/>
    <property type="evidence" value="ECO:0007669"/>
    <property type="project" value="UniProtKB-SubCell"/>
</dbReference>
<dbReference type="PANTHER" id="PTHR42709:SF6">
    <property type="entry name" value="UNDECAPRENYL PHOSPHATE TRANSPORTER A"/>
    <property type="match status" value="1"/>
</dbReference>
<dbReference type="InterPro" id="IPR051311">
    <property type="entry name" value="DedA_domain"/>
</dbReference>
<gene>
    <name evidence="9" type="ORF">GCM10010885_04070</name>
</gene>
<evidence type="ECO:0000256" key="3">
    <source>
        <dbReference type="ARBA" id="ARBA00022475"/>
    </source>
</evidence>
<sequence>MTAHLSTWVAHYGMAAVFILMTLESACIPIPSEAVVPYAGYLAAEHTLSLPAVILVTTAANVFGGLIAYAVGLYGGRPFILRCGRYVLLRPSHLERAEAWFARYGEITVFVCRLLPALRTFISLPAGMAKMRLWRFILYSALGSLPWNFALAVAGYELGRHWSQVDTYVKPLVYVGAAILAAAVVWFWLGRRERSHPGSSDAEN</sequence>
<dbReference type="AlphaFoldDB" id="A0A917K2H9"/>
<reference evidence="9" key="1">
    <citation type="journal article" date="2014" name="Int. J. Syst. Evol. Microbiol.">
        <title>Complete genome sequence of Corynebacterium casei LMG S-19264T (=DSM 44701T), isolated from a smear-ripened cheese.</title>
        <authorList>
            <consortium name="US DOE Joint Genome Institute (JGI-PGF)"/>
            <person name="Walter F."/>
            <person name="Albersmeier A."/>
            <person name="Kalinowski J."/>
            <person name="Ruckert C."/>
        </authorList>
    </citation>
    <scope>NUCLEOTIDE SEQUENCE</scope>
    <source>
        <strain evidence="9">JCM 18487</strain>
    </source>
</reference>
<evidence type="ECO:0000256" key="1">
    <source>
        <dbReference type="ARBA" id="ARBA00004651"/>
    </source>
</evidence>
<dbReference type="Proteomes" id="UP000637695">
    <property type="component" value="Unassembled WGS sequence"/>
</dbReference>
<proteinExistence type="inferred from homology"/>
<comment type="similarity">
    <text evidence="2">Belongs to the DedA family.</text>
</comment>
<feature type="transmembrane region" description="Helical" evidence="7">
    <location>
        <begin position="12"/>
        <end position="32"/>
    </location>
</feature>
<accession>A0A917K2H9</accession>
<evidence type="ECO:0000256" key="2">
    <source>
        <dbReference type="ARBA" id="ARBA00010792"/>
    </source>
</evidence>
<dbReference type="Pfam" id="PF09335">
    <property type="entry name" value="VTT_dom"/>
    <property type="match status" value="1"/>
</dbReference>